<dbReference type="PANTHER" id="PTHR43619">
    <property type="entry name" value="S-ADENOSYL-L-METHIONINE-DEPENDENT METHYLTRANSFERASE YKTD-RELATED"/>
    <property type="match status" value="1"/>
</dbReference>
<dbReference type="PANTHER" id="PTHR43619:SF2">
    <property type="entry name" value="S-ADENOSYL-L-METHIONINE-DEPENDENT METHYLTRANSFERASES SUPERFAMILY PROTEIN"/>
    <property type="match status" value="1"/>
</dbReference>
<evidence type="ECO:0000256" key="1">
    <source>
        <dbReference type="ARBA" id="ARBA00008138"/>
    </source>
</evidence>
<dbReference type="InterPro" id="IPR007213">
    <property type="entry name" value="Ppm1/Ppm2/Tcmp"/>
</dbReference>
<protein>
    <submittedName>
        <fullName evidence="5">G6492 protein</fullName>
    </submittedName>
</protein>
<evidence type="ECO:0000313" key="5">
    <source>
        <dbReference type="EMBL" id="CAL5223896.1"/>
    </source>
</evidence>
<feature type="compositionally biased region" description="Polar residues" evidence="4">
    <location>
        <begin position="19"/>
        <end position="36"/>
    </location>
</feature>
<dbReference type="NCBIfam" id="TIGR00027">
    <property type="entry name" value="mthyl_TIGR00027"/>
    <property type="match status" value="1"/>
</dbReference>
<accession>A0ABP1FY03</accession>
<keyword evidence="2" id="KW-0489">Methyltransferase</keyword>
<name>A0ABP1FY03_9CHLO</name>
<dbReference type="Pfam" id="PF04072">
    <property type="entry name" value="LCM"/>
    <property type="match status" value="1"/>
</dbReference>
<reference evidence="5 6" key="1">
    <citation type="submission" date="2024-06" db="EMBL/GenBank/DDBJ databases">
        <authorList>
            <person name="Kraege A."/>
            <person name="Thomma B."/>
        </authorList>
    </citation>
    <scope>NUCLEOTIDE SEQUENCE [LARGE SCALE GENOMIC DNA]</scope>
</reference>
<dbReference type="EMBL" id="CAXHTA020000009">
    <property type="protein sequence ID" value="CAL5223896.1"/>
    <property type="molecule type" value="Genomic_DNA"/>
</dbReference>
<proteinExistence type="inferred from homology"/>
<keyword evidence="3" id="KW-0808">Transferase</keyword>
<organism evidence="5 6">
    <name type="scientific">Coccomyxa viridis</name>
    <dbReference type="NCBI Taxonomy" id="1274662"/>
    <lineage>
        <taxon>Eukaryota</taxon>
        <taxon>Viridiplantae</taxon>
        <taxon>Chlorophyta</taxon>
        <taxon>core chlorophytes</taxon>
        <taxon>Trebouxiophyceae</taxon>
        <taxon>Trebouxiophyceae incertae sedis</taxon>
        <taxon>Coccomyxaceae</taxon>
        <taxon>Coccomyxa</taxon>
    </lineage>
</organism>
<evidence type="ECO:0000256" key="3">
    <source>
        <dbReference type="ARBA" id="ARBA00022679"/>
    </source>
</evidence>
<sequence length="408" mass="44868">MATNGQDVPHGDVHAVSGASATQDANAPVSTSNSTGKIDKAHSGNGPEKTEAEIYHERVGCGLFWAVGKFRPTNYMILCQRPLNGDLRKPNYNNDYIAPLFRDHLMPARKFLYSLPFANSIYKYVVEEVLGAHGMINYVDARTAWIDDIVKQAQWQGITQVVVIAAGYCTRAYRLKTGSTQFFEVDLPQVSQKKIDLVDAVIPDKQKFPRPEYVGADLATTPVAEALTTHGFDPSKPTLFTCEGILCYLPQGAVDGLMRQISALAAPGSRVCFDALHRDHMDGRVHNRGFSCGVEALKARGEPLLSSFECTPPGIQEYFQPLHWKLTELLSPKDMTEKRFKHLQWREKRPPMLPFESYVLLEKLEGASESKALPEITNITASTAPIAESAHEVAPTEAAPSAPEAAAA</sequence>
<dbReference type="SUPFAM" id="SSF53335">
    <property type="entry name" value="S-adenosyl-L-methionine-dependent methyltransferases"/>
    <property type="match status" value="1"/>
</dbReference>
<evidence type="ECO:0000313" key="6">
    <source>
        <dbReference type="Proteomes" id="UP001497392"/>
    </source>
</evidence>
<feature type="region of interest" description="Disordered" evidence="4">
    <location>
        <begin position="387"/>
        <end position="408"/>
    </location>
</feature>
<dbReference type="InterPro" id="IPR011610">
    <property type="entry name" value="SAM_mthyl_Trfase_ML2640-like"/>
</dbReference>
<dbReference type="InterPro" id="IPR029063">
    <property type="entry name" value="SAM-dependent_MTases_sf"/>
</dbReference>
<dbReference type="Proteomes" id="UP001497392">
    <property type="component" value="Unassembled WGS sequence"/>
</dbReference>
<evidence type="ECO:0000256" key="4">
    <source>
        <dbReference type="SAM" id="MobiDB-lite"/>
    </source>
</evidence>
<feature type="compositionally biased region" description="Basic and acidic residues" evidence="4">
    <location>
        <begin position="37"/>
        <end position="49"/>
    </location>
</feature>
<gene>
    <name evidence="5" type="primary">g6492</name>
    <name evidence="5" type="ORF">VP750_LOCUS5555</name>
</gene>
<feature type="region of interest" description="Disordered" evidence="4">
    <location>
        <begin position="1"/>
        <end position="49"/>
    </location>
</feature>
<evidence type="ECO:0000256" key="2">
    <source>
        <dbReference type="ARBA" id="ARBA00022603"/>
    </source>
</evidence>
<feature type="compositionally biased region" description="Low complexity" evidence="4">
    <location>
        <begin position="392"/>
        <end position="408"/>
    </location>
</feature>
<comment type="caution">
    <text evidence="5">The sequence shown here is derived from an EMBL/GenBank/DDBJ whole genome shotgun (WGS) entry which is preliminary data.</text>
</comment>
<keyword evidence="6" id="KW-1185">Reference proteome</keyword>
<comment type="similarity">
    <text evidence="1">Belongs to the UPF0677 family.</text>
</comment>
<dbReference type="Gene3D" id="3.40.50.150">
    <property type="entry name" value="Vaccinia Virus protein VP39"/>
    <property type="match status" value="1"/>
</dbReference>